<reference evidence="10 12" key="2">
    <citation type="journal article" date="2013" name="Nature">
        <title>Insights into bilaterian evolution from three spiralian genomes.</title>
        <authorList>
            <person name="Simakov O."/>
            <person name="Marletaz F."/>
            <person name="Cho S.J."/>
            <person name="Edsinger-Gonzales E."/>
            <person name="Havlak P."/>
            <person name="Hellsten U."/>
            <person name="Kuo D.H."/>
            <person name="Larsson T."/>
            <person name="Lv J."/>
            <person name="Arendt D."/>
            <person name="Savage R."/>
            <person name="Osoegawa K."/>
            <person name="de Jong P."/>
            <person name="Grimwood J."/>
            <person name="Chapman J.A."/>
            <person name="Shapiro H."/>
            <person name="Aerts A."/>
            <person name="Otillar R.P."/>
            <person name="Terry A.Y."/>
            <person name="Boore J.L."/>
            <person name="Grigoriev I.V."/>
            <person name="Lindberg D.R."/>
            <person name="Seaver E.C."/>
            <person name="Weisblat D.A."/>
            <person name="Putnam N.H."/>
            <person name="Rokhsar D.S."/>
        </authorList>
    </citation>
    <scope>NUCLEOTIDE SEQUENCE</scope>
</reference>
<dbReference type="EMBL" id="KB096633">
    <property type="protein sequence ID" value="ESO03274.1"/>
    <property type="molecule type" value="Genomic_DNA"/>
</dbReference>
<accession>T1FTH6</accession>
<dbReference type="OMA" id="RASECQQ"/>
<evidence type="ECO:0000256" key="4">
    <source>
        <dbReference type="ARBA" id="ARBA00022448"/>
    </source>
</evidence>
<dbReference type="Gene3D" id="1.10.287.1060">
    <property type="entry name" value="ESAT-6-like"/>
    <property type="match status" value="1"/>
</dbReference>
<dbReference type="KEGG" id="hro:HELRODRAFT_191984"/>
<gene>
    <name evidence="11" type="primary">20212123</name>
    <name evidence="10" type="ORF">HELRODRAFT_191984</name>
</gene>
<dbReference type="InParanoid" id="T1FTH6"/>
<evidence type="ECO:0000313" key="10">
    <source>
        <dbReference type="EMBL" id="ESO03274.1"/>
    </source>
</evidence>
<dbReference type="FunFam" id="1.20.58.1970:FF:000001">
    <property type="entry name" value="Conserved oligomeric Golgi complex subunit 4"/>
    <property type="match status" value="1"/>
</dbReference>
<dbReference type="Gene3D" id="1.20.58.1970">
    <property type="match status" value="1"/>
</dbReference>
<dbReference type="PANTHER" id="PTHR24016:SF0">
    <property type="entry name" value="CONSERVED OLIGOMERIC GOLGI COMPLEX SUBUNIT 4"/>
    <property type="match status" value="1"/>
</dbReference>
<dbReference type="Proteomes" id="UP000015101">
    <property type="component" value="Unassembled WGS sequence"/>
</dbReference>
<dbReference type="OrthoDB" id="47059at2759"/>
<proteinExistence type="inferred from homology"/>
<dbReference type="EnsemblMetazoa" id="HelroT191984">
    <property type="protein sequence ID" value="HelroP191984"/>
    <property type="gene ID" value="HelroG191984"/>
</dbReference>
<dbReference type="GeneID" id="20212123"/>
<protein>
    <recommendedName>
        <fullName evidence="3">Conserved oligomeric Golgi complex subunit 4</fullName>
    </recommendedName>
    <alternativeName>
        <fullName evidence="8">Component of oligomeric Golgi complex 4</fullName>
    </alternativeName>
</protein>
<keyword evidence="6" id="KW-0333">Golgi apparatus</keyword>
<evidence type="ECO:0000256" key="7">
    <source>
        <dbReference type="ARBA" id="ARBA00023136"/>
    </source>
</evidence>
<evidence type="ECO:0000256" key="5">
    <source>
        <dbReference type="ARBA" id="ARBA00022927"/>
    </source>
</evidence>
<organism evidence="11 12">
    <name type="scientific">Helobdella robusta</name>
    <name type="common">Californian leech</name>
    <dbReference type="NCBI Taxonomy" id="6412"/>
    <lineage>
        <taxon>Eukaryota</taxon>
        <taxon>Metazoa</taxon>
        <taxon>Spiralia</taxon>
        <taxon>Lophotrochozoa</taxon>
        <taxon>Annelida</taxon>
        <taxon>Clitellata</taxon>
        <taxon>Hirudinea</taxon>
        <taxon>Rhynchobdellida</taxon>
        <taxon>Glossiphoniidae</taxon>
        <taxon>Helobdella</taxon>
    </lineage>
</organism>
<comment type="subcellular location">
    <subcellularLocation>
        <location evidence="1">Golgi apparatus membrane</location>
        <topology evidence="1">Peripheral membrane protein</topology>
    </subcellularLocation>
</comment>
<evidence type="ECO:0000256" key="3">
    <source>
        <dbReference type="ARBA" id="ARBA00020975"/>
    </source>
</evidence>
<keyword evidence="5" id="KW-0653">Protein transport</keyword>
<comment type="similarity">
    <text evidence="2">Belongs to the COG4 family.</text>
</comment>
<dbReference type="GO" id="GO:0007030">
    <property type="term" value="P:Golgi organization"/>
    <property type="evidence" value="ECO:0000318"/>
    <property type="project" value="GO_Central"/>
</dbReference>
<dbReference type="Pfam" id="PF08318">
    <property type="entry name" value="COG4_m"/>
    <property type="match status" value="1"/>
</dbReference>
<dbReference type="AlphaFoldDB" id="T1FTH6"/>
<dbReference type="HOGENOM" id="CLU_014853_2_0_1"/>
<evidence type="ECO:0000313" key="11">
    <source>
        <dbReference type="EnsemblMetazoa" id="HelroP191984"/>
    </source>
</evidence>
<evidence type="ECO:0000256" key="2">
    <source>
        <dbReference type="ARBA" id="ARBA00009215"/>
    </source>
</evidence>
<dbReference type="Pfam" id="PF20662">
    <property type="entry name" value="COG4_C"/>
    <property type="match status" value="1"/>
</dbReference>
<evidence type="ECO:0000256" key="1">
    <source>
        <dbReference type="ARBA" id="ARBA00004395"/>
    </source>
</evidence>
<dbReference type="InterPro" id="IPR048682">
    <property type="entry name" value="COG4"/>
</dbReference>
<name>T1FTH6_HELRO</name>
<evidence type="ECO:0000256" key="8">
    <source>
        <dbReference type="ARBA" id="ARBA00031340"/>
    </source>
</evidence>
<dbReference type="FunCoup" id="T1FTH6">
    <property type="interactions" value="1658"/>
</dbReference>
<dbReference type="CTD" id="20212123"/>
<feature type="domain" description="COG4 transport protein middle alpha-helical bundle" evidence="9">
    <location>
        <begin position="219"/>
        <end position="506"/>
    </location>
</feature>
<dbReference type="InterPro" id="IPR048680">
    <property type="entry name" value="COG4_N"/>
</dbReference>
<keyword evidence="12" id="KW-1185">Reference proteome</keyword>
<dbReference type="EMBL" id="AMQM01004593">
    <property type="status" value="NOT_ANNOTATED_CDS"/>
    <property type="molecule type" value="Genomic_DNA"/>
</dbReference>
<dbReference type="Pfam" id="PF20663">
    <property type="entry name" value="COG4_N"/>
    <property type="match status" value="1"/>
</dbReference>
<dbReference type="InterPro" id="IPR013167">
    <property type="entry name" value="COG4_M"/>
</dbReference>
<dbReference type="PANTHER" id="PTHR24016">
    <property type="entry name" value="CONSERVED OLIGOMERIC GOLGI COMPLEX SUBUNIT 4"/>
    <property type="match status" value="1"/>
</dbReference>
<sequence>MSTNHSSVKILNENVDQLTKYEDMVKAYEDLTIEEGCTEVQLRPRPKSGFFFKSGPGRIWWPDLGPDLVAGFRAGFKRLSTFKNQRVDAELDELLKSRNELEAKMQSLHPILPGLQAVENDSKQLSDMITFTSSLAENVSSKVRQLDLAKNRVMLCLQRVEDILDLKFCTDGVQTALHDEDYEKAAAHIHRFLTLDEDILRMSADANEGSTLDTSFKLLHEAQTKLKSIVHGKFDSAVRSGDVASVERFFKTFPLIGENEAGLVKFSKYLCSQLSDVTEKKVTQALQTAPSDKRYNVIFSDAATILFEDVARAVEIHQPLVETYYGHGLLLTLVRHLQNECDRQVRRIVCQFKDTRNFDKKIQLIQQQQNAFQKQVNERVEPREADVLLAEVAIFSTRTELYMRFLRRRCFNDLEVAFQDEEVLKNKKAEVDQLLNGCELSTFIQEFIGGYITMEEYFMKQMVAKAISMDQRALSSSNVDCVCAMLNHACALLERDYADVLFSRLRAGYTTGFDSIAQAYNLVQSTLVAGRGINTDAETEKAKALFLAALNNVEVSIENTQTLKSNVQLEINTLYANSCLNDLNQVTNRLKEISTFGFNQLIANSIRQRIKPLIDSFSSVNHNLTEEEFSQYEASDPWVQNLICNIDNLLVTFRTSLTPSNYDQFVSHLSNEVTALLEKVVLKTTFNRLGGLQFDKEIRSLVGYLTSTTTWTIRDKFARLNQMATILNLEKVAEVLDYWGGNSGPLTWRLTPADVRHVLSLRYDFKSDDIKRLKL</sequence>
<dbReference type="RefSeq" id="XP_009018422.1">
    <property type="nucleotide sequence ID" value="XM_009020174.1"/>
</dbReference>
<dbReference type="STRING" id="6412.T1FTH6"/>
<dbReference type="InterPro" id="IPR048684">
    <property type="entry name" value="COG4_C"/>
</dbReference>
<dbReference type="eggNOG" id="KOG0412">
    <property type="taxonomic scope" value="Eukaryota"/>
</dbReference>
<dbReference type="GO" id="GO:0017119">
    <property type="term" value="C:Golgi transport complex"/>
    <property type="evidence" value="ECO:0000318"/>
    <property type="project" value="GO_Central"/>
</dbReference>
<keyword evidence="7" id="KW-0472">Membrane</keyword>
<evidence type="ECO:0000256" key="6">
    <source>
        <dbReference type="ARBA" id="ARBA00023034"/>
    </source>
</evidence>
<dbReference type="SMART" id="SM00762">
    <property type="entry name" value="Cog4"/>
    <property type="match status" value="1"/>
</dbReference>
<evidence type="ECO:0000313" key="12">
    <source>
        <dbReference type="Proteomes" id="UP000015101"/>
    </source>
</evidence>
<dbReference type="GO" id="GO:0000139">
    <property type="term" value="C:Golgi membrane"/>
    <property type="evidence" value="ECO:0007669"/>
    <property type="project" value="UniProtKB-SubCell"/>
</dbReference>
<dbReference type="EMBL" id="AMQM01004592">
    <property type="status" value="NOT_ANNOTATED_CDS"/>
    <property type="molecule type" value="Genomic_DNA"/>
</dbReference>
<evidence type="ECO:0000259" key="9">
    <source>
        <dbReference type="SMART" id="SM00762"/>
    </source>
</evidence>
<reference evidence="11" key="3">
    <citation type="submission" date="2015-06" db="UniProtKB">
        <authorList>
            <consortium name="EnsemblMetazoa"/>
        </authorList>
    </citation>
    <scope>IDENTIFICATION</scope>
</reference>
<dbReference type="GO" id="GO:0015031">
    <property type="term" value="P:protein transport"/>
    <property type="evidence" value="ECO:0007669"/>
    <property type="project" value="UniProtKB-KW"/>
</dbReference>
<keyword evidence="4" id="KW-0813">Transport</keyword>
<reference evidence="12" key="1">
    <citation type="submission" date="2012-12" db="EMBL/GenBank/DDBJ databases">
        <authorList>
            <person name="Hellsten U."/>
            <person name="Grimwood J."/>
            <person name="Chapman J.A."/>
            <person name="Shapiro H."/>
            <person name="Aerts A."/>
            <person name="Otillar R.P."/>
            <person name="Terry A.Y."/>
            <person name="Boore J.L."/>
            <person name="Simakov O."/>
            <person name="Marletaz F."/>
            <person name="Cho S.-J."/>
            <person name="Edsinger-Gonzales E."/>
            <person name="Havlak P."/>
            <person name="Kuo D.-H."/>
            <person name="Larsson T."/>
            <person name="Lv J."/>
            <person name="Arendt D."/>
            <person name="Savage R."/>
            <person name="Osoegawa K."/>
            <person name="de Jong P."/>
            <person name="Lindberg D.R."/>
            <person name="Seaver E.C."/>
            <person name="Weisblat D.A."/>
            <person name="Putnam N.H."/>
            <person name="Grigoriev I.V."/>
            <person name="Rokhsar D.S."/>
        </authorList>
    </citation>
    <scope>NUCLEOTIDE SEQUENCE</scope>
</reference>
<dbReference type="GO" id="GO:0006890">
    <property type="term" value="P:retrograde vesicle-mediated transport, Golgi to endoplasmic reticulum"/>
    <property type="evidence" value="ECO:0000318"/>
    <property type="project" value="GO_Central"/>
</dbReference>